<dbReference type="AlphaFoldDB" id="A0A248ZYN3"/>
<keyword evidence="2" id="KW-0418">Kinase</keyword>
<proteinExistence type="predicted"/>
<gene>
    <name evidence="2" type="ORF">FEA53_13185</name>
    <name evidence="1" type="ORF">FEB89_13350</name>
</gene>
<dbReference type="GeneID" id="67369175"/>
<accession>A0A248ZYN3</accession>
<comment type="caution">
    <text evidence="2">The sequence shown here is derived from an EMBL/GenBank/DDBJ whole genome shotgun (WGS) entry which is preliminary data.</text>
</comment>
<dbReference type="GO" id="GO:0016301">
    <property type="term" value="F:kinase activity"/>
    <property type="evidence" value="ECO:0007669"/>
    <property type="project" value="UniProtKB-KW"/>
</dbReference>
<sequence length="150" mass="17327">MKPFDLNKALAGEPVKLRNNDKAFVKYLISDDYIRDNKDHQVQGYTVDEENVFLSEVSWAVSGSHFNDGTIAQYDIVGMWEEPRPAVTLTLPCPLKEPQENMWFIDNDFTIVKSMFANAPFVKKFLPQGRCFASEEDAQEWLDAMRNSRR</sequence>
<protein>
    <submittedName>
        <fullName evidence="2">Pyruvate kinase</fullName>
    </submittedName>
</protein>
<dbReference type="EMBL" id="VAJB01000051">
    <property type="protein sequence ID" value="TRB71675.1"/>
    <property type="molecule type" value="Genomic_DNA"/>
</dbReference>
<dbReference type="EMBL" id="VAJI01000061">
    <property type="protein sequence ID" value="TRB33971.1"/>
    <property type="molecule type" value="Genomic_DNA"/>
</dbReference>
<reference evidence="3 4" key="1">
    <citation type="journal article" date="2019" name="Vet. Microbiol.">
        <title>Genetic characterization of susceptible and multi-drug resistant Mannheimia haemolytica isolated from high-risk stocker calves prior to and after antimicrobial metaphylaxis.</title>
        <authorList>
            <person name="Snyder E.R."/>
            <person name="Alvarez-Narvaez S."/>
            <person name="Credille B.C."/>
        </authorList>
    </citation>
    <scope>NUCLEOTIDE SEQUENCE [LARGE SCALE GENOMIC DNA]</scope>
    <source>
        <strain evidence="2 3">UGA-R5-128-1</strain>
        <strain evidence="1 4">UGA-R7-163-1</strain>
    </source>
</reference>
<name>A0A248ZYN3_MANHA</name>
<keyword evidence="4" id="KW-1185">Reference proteome</keyword>
<dbReference type="OrthoDB" id="5690652at2"/>
<evidence type="ECO:0000313" key="4">
    <source>
        <dbReference type="Proteomes" id="UP000318394"/>
    </source>
</evidence>
<dbReference type="Proteomes" id="UP000315164">
    <property type="component" value="Unassembled WGS sequence"/>
</dbReference>
<evidence type="ECO:0000313" key="3">
    <source>
        <dbReference type="Proteomes" id="UP000315164"/>
    </source>
</evidence>
<organism evidence="2 3">
    <name type="scientific">Mannheimia haemolytica</name>
    <name type="common">Pasteurella haemolytica</name>
    <dbReference type="NCBI Taxonomy" id="75985"/>
    <lineage>
        <taxon>Bacteria</taxon>
        <taxon>Pseudomonadati</taxon>
        <taxon>Pseudomonadota</taxon>
        <taxon>Gammaproteobacteria</taxon>
        <taxon>Pasteurellales</taxon>
        <taxon>Pasteurellaceae</taxon>
        <taxon>Mannheimia</taxon>
    </lineage>
</organism>
<dbReference type="RefSeq" id="WP_006250260.1">
    <property type="nucleotide sequence ID" value="NZ_CP011098.1"/>
</dbReference>
<keyword evidence="2" id="KW-0808">Transferase</keyword>
<dbReference type="KEGG" id="mhay:VK67_05745"/>
<dbReference type="KEGG" id="mhaq:WC39_05530"/>
<keyword evidence="2" id="KW-0670">Pyruvate</keyword>
<evidence type="ECO:0000313" key="1">
    <source>
        <dbReference type="EMBL" id="TRB33971.1"/>
    </source>
</evidence>
<dbReference type="Proteomes" id="UP000318394">
    <property type="component" value="Unassembled WGS sequence"/>
</dbReference>
<evidence type="ECO:0000313" key="2">
    <source>
        <dbReference type="EMBL" id="TRB71675.1"/>
    </source>
</evidence>